<sequence length="138" mass="15845">MKKLLFLVACTICGVNLYGQSITFDNLHHLLKEKNPDYLINKPFLFVKDERPYPIPRFIKNAHALNEEVIDYNAKGATYQSRNKAYITTLIKQIKYPLILKDSNGPSVFYQYGNTHVTIMIDVYKATDKGGNITITEK</sequence>
<dbReference type="AlphaFoldDB" id="A0A494VQK6"/>
<dbReference type="EMBL" id="CP032869">
    <property type="protein sequence ID" value="AYL96251.1"/>
    <property type="molecule type" value="Genomic_DNA"/>
</dbReference>
<dbReference type="Proteomes" id="UP000270046">
    <property type="component" value="Chromosome"/>
</dbReference>
<protein>
    <submittedName>
        <fullName evidence="1">Uncharacterized protein</fullName>
    </submittedName>
</protein>
<evidence type="ECO:0000313" key="2">
    <source>
        <dbReference type="Proteomes" id="UP000270046"/>
    </source>
</evidence>
<gene>
    <name evidence="1" type="ORF">HYN43_013530</name>
</gene>
<dbReference type="RefSeq" id="WP_119409851.1">
    <property type="nucleotide sequence ID" value="NZ_CP032869.1"/>
</dbReference>
<accession>A0A494VQK6</accession>
<reference evidence="1 2" key="1">
    <citation type="submission" date="2018-10" db="EMBL/GenBank/DDBJ databases">
        <title>Genome sequencing of Mucilaginibacter sp. HYN0043.</title>
        <authorList>
            <person name="Kim M."/>
            <person name="Yi H."/>
        </authorList>
    </citation>
    <scope>NUCLEOTIDE SEQUENCE [LARGE SCALE GENOMIC DNA]</scope>
    <source>
        <strain evidence="1 2">HYN0043</strain>
    </source>
</reference>
<dbReference type="KEGG" id="muh:HYN43_013530"/>
<name>A0A494VQK6_9SPHI</name>
<keyword evidence="2" id="KW-1185">Reference proteome</keyword>
<evidence type="ECO:0000313" key="1">
    <source>
        <dbReference type="EMBL" id="AYL96251.1"/>
    </source>
</evidence>
<organism evidence="1 2">
    <name type="scientific">Mucilaginibacter celer</name>
    <dbReference type="NCBI Taxonomy" id="2305508"/>
    <lineage>
        <taxon>Bacteria</taxon>
        <taxon>Pseudomonadati</taxon>
        <taxon>Bacteroidota</taxon>
        <taxon>Sphingobacteriia</taxon>
        <taxon>Sphingobacteriales</taxon>
        <taxon>Sphingobacteriaceae</taxon>
        <taxon>Mucilaginibacter</taxon>
    </lineage>
</organism>
<proteinExistence type="predicted"/>
<dbReference type="OrthoDB" id="9893420at2"/>